<keyword evidence="2" id="KW-1185">Reference proteome</keyword>
<evidence type="ECO:0000313" key="1">
    <source>
        <dbReference type="EMBL" id="UWP60173.1"/>
    </source>
</evidence>
<accession>A0ABY5VJD5</accession>
<sequence>MNEFRKTNTYDVKLVYQMLYQILGEKYGFNIIVTNVKQRNN</sequence>
<proteinExistence type="predicted"/>
<dbReference type="Proteomes" id="UP001060164">
    <property type="component" value="Chromosome"/>
</dbReference>
<gene>
    <name evidence="1" type="ORF">NQ502_03720</name>
</gene>
<evidence type="ECO:0000313" key="2">
    <source>
        <dbReference type="Proteomes" id="UP001060164"/>
    </source>
</evidence>
<protein>
    <submittedName>
        <fullName evidence="1">Uncharacterized protein</fullName>
    </submittedName>
</protein>
<name>A0ABY5VJD5_9FIRM</name>
<organism evidence="1 2">
    <name type="scientific">Ruminococcus gauvreauii</name>
    <dbReference type="NCBI Taxonomy" id="438033"/>
    <lineage>
        <taxon>Bacteria</taxon>
        <taxon>Bacillati</taxon>
        <taxon>Bacillota</taxon>
        <taxon>Clostridia</taxon>
        <taxon>Eubacteriales</taxon>
        <taxon>Oscillospiraceae</taxon>
        <taxon>Ruminococcus</taxon>
    </lineage>
</organism>
<dbReference type="EMBL" id="CP102290">
    <property type="protein sequence ID" value="UWP60173.1"/>
    <property type="molecule type" value="Genomic_DNA"/>
</dbReference>
<dbReference type="RefSeq" id="WP_260046622.1">
    <property type="nucleotide sequence ID" value="NZ_CABLBR010000025.1"/>
</dbReference>
<reference evidence="1" key="1">
    <citation type="journal article" date="2022" name="Cell">
        <title>Design, construction, and in vivo augmentation of a complex gut microbiome.</title>
        <authorList>
            <person name="Cheng A.G."/>
            <person name="Ho P.Y."/>
            <person name="Aranda-Diaz A."/>
            <person name="Jain S."/>
            <person name="Yu F.B."/>
            <person name="Meng X."/>
            <person name="Wang M."/>
            <person name="Iakiviak M."/>
            <person name="Nagashima K."/>
            <person name="Zhao A."/>
            <person name="Murugkar P."/>
            <person name="Patil A."/>
            <person name="Atabakhsh K."/>
            <person name="Weakley A."/>
            <person name="Yan J."/>
            <person name="Brumbaugh A.R."/>
            <person name="Higginbottom S."/>
            <person name="Dimas A."/>
            <person name="Shiver A.L."/>
            <person name="Deutschbauer A."/>
            <person name="Neff N."/>
            <person name="Sonnenburg J.L."/>
            <person name="Huang K.C."/>
            <person name="Fischbach M.A."/>
        </authorList>
    </citation>
    <scope>NUCLEOTIDE SEQUENCE</scope>
    <source>
        <strain evidence="1">DSM 19829</strain>
    </source>
</reference>